<evidence type="ECO:0000313" key="1">
    <source>
        <dbReference type="EMBL" id="KGG79822.1"/>
    </source>
</evidence>
<protein>
    <submittedName>
        <fullName evidence="1">Uncharacterized protein</fullName>
    </submittedName>
</protein>
<organism evidence="1 2">
    <name type="scientific">Caloranaerobacter azorensis H53214</name>
    <dbReference type="NCBI Taxonomy" id="1156417"/>
    <lineage>
        <taxon>Bacteria</taxon>
        <taxon>Bacillati</taxon>
        <taxon>Bacillota</taxon>
        <taxon>Tissierellia</taxon>
        <taxon>Tissierellales</taxon>
        <taxon>Thermohalobacteraceae</taxon>
        <taxon>Caloranaerobacter</taxon>
    </lineage>
</organism>
<dbReference type="RefSeq" id="WP_035164288.1">
    <property type="nucleotide sequence ID" value="NZ_AZTB01000056.1"/>
</dbReference>
<gene>
    <name evidence="1" type="ORF">Y919_09750</name>
</gene>
<accession>A0A096BG22</accession>
<proteinExistence type="predicted"/>
<evidence type="ECO:0000313" key="2">
    <source>
        <dbReference type="Proteomes" id="UP000029622"/>
    </source>
</evidence>
<dbReference type="AlphaFoldDB" id="A0A096BG22"/>
<dbReference type="Proteomes" id="UP000029622">
    <property type="component" value="Unassembled WGS sequence"/>
</dbReference>
<dbReference type="EMBL" id="AZTB01000056">
    <property type="protein sequence ID" value="KGG79822.1"/>
    <property type="molecule type" value="Genomic_DNA"/>
</dbReference>
<sequence length="64" mass="7374">MLLALLSLTMAACSSSIEDFNNEFMKILDEKVTIELKEFRYLEKVSQITLSYDKKHISDELSAK</sequence>
<reference evidence="1 2" key="1">
    <citation type="submission" date="2013-12" db="EMBL/GenBank/DDBJ databases">
        <title>Draft genome sequence of Caloranaerobacter sp. H53214.</title>
        <authorList>
            <person name="Jiang L.J."/>
            <person name="Shao Z.Z."/>
            <person name="Long M.N."/>
        </authorList>
    </citation>
    <scope>NUCLEOTIDE SEQUENCE [LARGE SCALE GENOMIC DNA]</scope>
    <source>
        <strain evidence="1 2">H53214</strain>
    </source>
</reference>
<comment type="caution">
    <text evidence="1">The sequence shown here is derived from an EMBL/GenBank/DDBJ whole genome shotgun (WGS) entry which is preliminary data.</text>
</comment>
<name>A0A096BG22_9FIRM</name>